<gene>
    <name evidence="1" type="ORF">TGP89_328300</name>
</gene>
<dbReference type="GO" id="GO:0004842">
    <property type="term" value="F:ubiquitin-protein transferase activity"/>
    <property type="evidence" value="ECO:0007669"/>
    <property type="project" value="InterPro"/>
</dbReference>
<evidence type="ECO:0000313" key="2">
    <source>
        <dbReference type="Proteomes" id="UP000028828"/>
    </source>
</evidence>
<protein>
    <recommendedName>
        <fullName evidence="3">RNA recognition motif protein</fullName>
    </recommendedName>
</protein>
<dbReference type="VEuPathDB" id="ToxoDB:TGP89_328300"/>
<dbReference type="AlphaFoldDB" id="A0A086K3Y6"/>
<sequence>MVVSHVPFPILRRRSLHLPFLCILFRRGGGGAVSVSYFLFSVPVFFSAWGGPSYAVYVTYSTVPEAIAAIQSIDGAVYEGRTLKASFGTTKYAHLPPLYLA</sequence>
<evidence type="ECO:0000313" key="1">
    <source>
        <dbReference type="EMBL" id="KFG39104.1"/>
    </source>
</evidence>
<dbReference type="PANTHER" id="PTHR12603">
    <property type="entry name" value="CCR4-NOT TRANSCRIPTION COMPLEX RELATED"/>
    <property type="match status" value="1"/>
</dbReference>
<dbReference type="PANTHER" id="PTHR12603:SF0">
    <property type="entry name" value="CCR4-NOT TRANSCRIPTION COMPLEX SUBUNIT 4"/>
    <property type="match status" value="1"/>
</dbReference>
<organism evidence="1 2">
    <name type="scientific">Toxoplasma gondii p89</name>
    <dbReference type="NCBI Taxonomy" id="943119"/>
    <lineage>
        <taxon>Eukaryota</taxon>
        <taxon>Sar</taxon>
        <taxon>Alveolata</taxon>
        <taxon>Apicomplexa</taxon>
        <taxon>Conoidasida</taxon>
        <taxon>Coccidia</taxon>
        <taxon>Eucoccidiorida</taxon>
        <taxon>Eimeriorina</taxon>
        <taxon>Sarcocystidae</taxon>
        <taxon>Toxoplasma</taxon>
    </lineage>
</organism>
<dbReference type="GO" id="GO:0016567">
    <property type="term" value="P:protein ubiquitination"/>
    <property type="evidence" value="ECO:0007669"/>
    <property type="project" value="TreeGrafter"/>
</dbReference>
<dbReference type="GO" id="GO:0003676">
    <property type="term" value="F:nucleic acid binding"/>
    <property type="evidence" value="ECO:0007669"/>
    <property type="project" value="InterPro"/>
</dbReference>
<name>A0A086K3Y6_TOXGO</name>
<accession>A0A086K3Y6</accession>
<evidence type="ECO:0008006" key="3">
    <source>
        <dbReference type="Google" id="ProtNLM"/>
    </source>
</evidence>
<dbReference type="Proteomes" id="UP000028828">
    <property type="component" value="Unassembled WGS sequence"/>
</dbReference>
<dbReference type="InterPro" id="IPR039780">
    <property type="entry name" value="Mot2"/>
</dbReference>
<comment type="caution">
    <text evidence="1">The sequence shown here is derived from an EMBL/GenBank/DDBJ whole genome shotgun (WGS) entry which is preliminary data.</text>
</comment>
<dbReference type="EMBL" id="AEYI02001300">
    <property type="protein sequence ID" value="KFG39104.1"/>
    <property type="molecule type" value="Genomic_DNA"/>
</dbReference>
<dbReference type="SUPFAM" id="SSF54928">
    <property type="entry name" value="RNA-binding domain, RBD"/>
    <property type="match status" value="1"/>
</dbReference>
<dbReference type="GO" id="GO:0030014">
    <property type="term" value="C:CCR4-NOT complex"/>
    <property type="evidence" value="ECO:0007669"/>
    <property type="project" value="InterPro"/>
</dbReference>
<proteinExistence type="predicted"/>
<reference evidence="1 2" key="1">
    <citation type="submission" date="2014-03" db="EMBL/GenBank/DDBJ databases">
        <authorList>
            <person name="Sibley D."/>
            <person name="Venepally P."/>
            <person name="Karamycheva S."/>
            <person name="Hadjithomas M."/>
            <person name="Khan A."/>
            <person name="Brunk B."/>
            <person name="Roos D."/>
            <person name="Caler E."/>
            <person name="Lorenzi H."/>
        </authorList>
    </citation>
    <scope>NUCLEOTIDE SEQUENCE [LARGE SCALE GENOMIC DNA]</scope>
    <source>
        <strain evidence="2">p89</strain>
    </source>
</reference>
<dbReference type="InterPro" id="IPR035979">
    <property type="entry name" value="RBD_domain_sf"/>
</dbReference>
<dbReference type="InterPro" id="IPR012677">
    <property type="entry name" value="Nucleotide-bd_a/b_plait_sf"/>
</dbReference>
<dbReference type="Gene3D" id="3.30.70.330">
    <property type="match status" value="1"/>
</dbReference>